<evidence type="ECO:0000313" key="7">
    <source>
        <dbReference type="Proteomes" id="UP000217994"/>
    </source>
</evidence>
<dbReference type="GO" id="GO:0009089">
    <property type="term" value="P:lysine biosynthetic process via diaminopimelate"/>
    <property type="evidence" value="ECO:0007669"/>
    <property type="project" value="TreeGrafter"/>
</dbReference>
<dbReference type="InterPro" id="IPR000847">
    <property type="entry name" value="LysR_HTH_N"/>
</dbReference>
<name>A0A2A4FDJ5_9BURK</name>
<dbReference type="Gene3D" id="1.10.10.10">
    <property type="entry name" value="Winged helix-like DNA-binding domain superfamily/Winged helix DNA-binding domain"/>
    <property type="match status" value="1"/>
</dbReference>
<dbReference type="AlphaFoldDB" id="A0A2A4FDJ5"/>
<dbReference type="EMBL" id="MTZU01000056">
    <property type="protein sequence ID" value="PCE30740.1"/>
    <property type="molecule type" value="Genomic_DNA"/>
</dbReference>
<proteinExistence type="inferred from homology"/>
<dbReference type="Proteomes" id="UP000217994">
    <property type="component" value="Unassembled WGS sequence"/>
</dbReference>
<feature type="domain" description="HTH lysR-type" evidence="5">
    <location>
        <begin position="1"/>
        <end position="46"/>
    </location>
</feature>
<comment type="similarity">
    <text evidence="1">Belongs to the LysR transcriptional regulatory family.</text>
</comment>
<accession>A0A2A4FDJ5</accession>
<dbReference type="GO" id="GO:0010628">
    <property type="term" value="P:positive regulation of gene expression"/>
    <property type="evidence" value="ECO:0007669"/>
    <property type="project" value="TreeGrafter"/>
</dbReference>
<sequence>MQTGSATQTAKILTTSQSTVSRELAIFERSLGFKLFERTGGKLVPTRKSAVIYAEVERSYQGLDRLLETVNQLRESPAGVLKITAVQSFSQSLLASIYRRFRQRHNTASILVDERHIDLIDDWQSVESADVVFVTDVRPPLSSRFEQVLRSEAVCVAPDGHPILAQARVSLRELARWPLVQADQRSHGMDLLRSAFRRDGLAWKPTAQAASVNTLLSFVRHGIGITVIDPLSASAAGPGLSLRPVDASLPFDLALRRSASRYASVLVDDFVDYVYETVEIVARDLGARGVDMRVYNPCM</sequence>
<keyword evidence="2" id="KW-0805">Transcription regulation</keyword>
<dbReference type="SUPFAM" id="SSF53850">
    <property type="entry name" value="Periplasmic binding protein-like II"/>
    <property type="match status" value="1"/>
</dbReference>
<evidence type="ECO:0000256" key="3">
    <source>
        <dbReference type="ARBA" id="ARBA00023125"/>
    </source>
</evidence>
<organism evidence="6 7">
    <name type="scientific">Burkholderia ubonensis subsp. mesacidophila</name>
    <dbReference type="NCBI Taxonomy" id="265293"/>
    <lineage>
        <taxon>Bacteria</taxon>
        <taxon>Pseudomonadati</taxon>
        <taxon>Pseudomonadota</taxon>
        <taxon>Betaproteobacteria</taxon>
        <taxon>Burkholderiales</taxon>
        <taxon>Burkholderiaceae</taxon>
        <taxon>Burkholderia</taxon>
        <taxon>Burkholderia cepacia complex</taxon>
    </lineage>
</organism>
<dbReference type="GO" id="GO:0043565">
    <property type="term" value="F:sequence-specific DNA binding"/>
    <property type="evidence" value="ECO:0007669"/>
    <property type="project" value="TreeGrafter"/>
</dbReference>
<evidence type="ECO:0000256" key="2">
    <source>
        <dbReference type="ARBA" id="ARBA00023015"/>
    </source>
</evidence>
<dbReference type="PANTHER" id="PTHR30427:SF1">
    <property type="entry name" value="TRANSCRIPTIONAL ACTIVATOR PROTEIN LYSR"/>
    <property type="match status" value="1"/>
</dbReference>
<comment type="caution">
    <text evidence="6">The sequence shown here is derived from an EMBL/GenBank/DDBJ whole genome shotgun (WGS) entry which is preliminary data.</text>
</comment>
<dbReference type="InterPro" id="IPR005119">
    <property type="entry name" value="LysR_subst-bd"/>
</dbReference>
<dbReference type="PANTHER" id="PTHR30427">
    <property type="entry name" value="TRANSCRIPTIONAL ACTIVATOR PROTEIN LYSR"/>
    <property type="match status" value="1"/>
</dbReference>
<evidence type="ECO:0000259" key="5">
    <source>
        <dbReference type="PROSITE" id="PS50931"/>
    </source>
</evidence>
<evidence type="ECO:0000256" key="1">
    <source>
        <dbReference type="ARBA" id="ARBA00009437"/>
    </source>
</evidence>
<protein>
    <recommendedName>
        <fullName evidence="5">HTH lysR-type domain-containing protein</fullName>
    </recommendedName>
</protein>
<keyword evidence="4" id="KW-0804">Transcription</keyword>
<dbReference type="GeneID" id="69003283"/>
<dbReference type="Gene3D" id="3.40.190.290">
    <property type="match status" value="1"/>
</dbReference>
<dbReference type="Pfam" id="PF00126">
    <property type="entry name" value="HTH_1"/>
    <property type="match status" value="1"/>
</dbReference>
<evidence type="ECO:0000256" key="4">
    <source>
        <dbReference type="ARBA" id="ARBA00023163"/>
    </source>
</evidence>
<dbReference type="InterPro" id="IPR036388">
    <property type="entry name" value="WH-like_DNA-bd_sf"/>
</dbReference>
<gene>
    <name evidence="6" type="ORF">BZL54_19055</name>
</gene>
<dbReference type="RefSeq" id="WP_162296942.1">
    <property type="nucleotide sequence ID" value="NZ_CP020739.1"/>
</dbReference>
<keyword evidence="3" id="KW-0238">DNA-binding</keyword>
<dbReference type="Pfam" id="PF03466">
    <property type="entry name" value="LysR_substrate"/>
    <property type="match status" value="1"/>
</dbReference>
<dbReference type="PROSITE" id="PS50931">
    <property type="entry name" value="HTH_LYSR"/>
    <property type="match status" value="1"/>
</dbReference>
<dbReference type="SUPFAM" id="SSF46785">
    <property type="entry name" value="Winged helix' DNA-binding domain"/>
    <property type="match status" value="1"/>
</dbReference>
<reference evidence="6 7" key="1">
    <citation type="submission" date="2017-01" db="EMBL/GenBank/DDBJ databases">
        <title>Whole-Genome Shotgun Sequencing of Two beta-Proteobacterial Species in Search of the Bulgecin Biosynthetic Cluster.</title>
        <authorList>
            <person name="Horsman M.E."/>
            <person name="Marous D.R."/>
            <person name="Li R."/>
            <person name="Oliver R.A."/>
            <person name="Byun B."/>
            <person name="Emrich S.J."/>
            <person name="Boggess B."/>
            <person name="Townsend C.A."/>
            <person name="Mobashery S."/>
        </authorList>
    </citation>
    <scope>NUCLEOTIDE SEQUENCE [LARGE SCALE GENOMIC DNA]</scope>
    <source>
        <strain evidence="6 7">ATCC 31433</strain>
    </source>
</reference>
<dbReference type="GO" id="GO:0003700">
    <property type="term" value="F:DNA-binding transcription factor activity"/>
    <property type="evidence" value="ECO:0007669"/>
    <property type="project" value="InterPro"/>
</dbReference>
<evidence type="ECO:0000313" key="6">
    <source>
        <dbReference type="EMBL" id="PCE30740.1"/>
    </source>
</evidence>
<dbReference type="InterPro" id="IPR036390">
    <property type="entry name" value="WH_DNA-bd_sf"/>
</dbReference>